<dbReference type="Pfam" id="PF00135">
    <property type="entry name" value="COesterase"/>
    <property type="match status" value="1"/>
</dbReference>
<evidence type="ECO:0000313" key="6">
    <source>
        <dbReference type="Proteomes" id="UP001610446"/>
    </source>
</evidence>
<keyword evidence="3" id="KW-0732">Signal</keyword>
<feature type="domain" description="Carboxylesterase type B" evidence="4">
    <location>
        <begin position="30"/>
        <end position="512"/>
    </location>
</feature>
<accession>A0ABR4KID1</accession>
<organism evidence="5 6">
    <name type="scientific">Aspergillus pseudoustus</name>
    <dbReference type="NCBI Taxonomy" id="1810923"/>
    <lineage>
        <taxon>Eukaryota</taxon>
        <taxon>Fungi</taxon>
        <taxon>Dikarya</taxon>
        <taxon>Ascomycota</taxon>
        <taxon>Pezizomycotina</taxon>
        <taxon>Eurotiomycetes</taxon>
        <taxon>Eurotiomycetidae</taxon>
        <taxon>Eurotiales</taxon>
        <taxon>Aspergillaceae</taxon>
        <taxon>Aspergillus</taxon>
        <taxon>Aspergillus subgen. Nidulantes</taxon>
    </lineage>
</organism>
<dbReference type="Proteomes" id="UP001610446">
    <property type="component" value="Unassembled WGS sequence"/>
</dbReference>
<comment type="caution">
    <text evidence="5">The sequence shown here is derived from an EMBL/GenBank/DDBJ whole genome shotgun (WGS) entry which is preliminary data.</text>
</comment>
<reference evidence="5 6" key="1">
    <citation type="submission" date="2024-07" db="EMBL/GenBank/DDBJ databases">
        <title>Section-level genome sequencing and comparative genomics of Aspergillus sections Usti and Cavernicolus.</title>
        <authorList>
            <consortium name="Lawrence Berkeley National Laboratory"/>
            <person name="Nybo J.L."/>
            <person name="Vesth T.C."/>
            <person name="Theobald S."/>
            <person name="Frisvad J.C."/>
            <person name="Larsen T.O."/>
            <person name="Kjaerboelling I."/>
            <person name="Rothschild-Mancinelli K."/>
            <person name="Lyhne E.K."/>
            <person name="Kogle M.E."/>
            <person name="Barry K."/>
            <person name="Clum A."/>
            <person name="Na H."/>
            <person name="Ledsgaard L."/>
            <person name="Lin J."/>
            <person name="Lipzen A."/>
            <person name="Kuo A."/>
            <person name="Riley R."/>
            <person name="Mondo S."/>
            <person name="Labutti K."/>
            <person name="Haridas S."/>
            <person name="Pangalinan J."/>
            <person name="Salamov A.A."/>
            <person name="Simmons B.A."/>
            <person name="Magnuson J.K."/>
            <person name="Chen J."/>
            <person name="Drula E."/>
            <person name="Henrissat B."/>
            <person name="Wiebenga A."/>
            <person name="Lubbers R.J."/>
            <person name="Gomes A.C."/>
            <person name="Makela M.R."/>
            <person name="Stajich J."/>
            <person name="Grigoriev I.V."/>
            <person name="Mortensen U.H."/>
            <person name="De Vries R.P."/>
            <person name="Baker S.E."/>
            <person name="Andersen M.R."/>
        </authorList>
    </citation>
    <scope>NUCLEOTIDE SEQUENCE [LARGE SCALE GENOMIC DNA]</scope>
    <source>
        <strain evidence="5 6">CBS 123904</strain>
    </source>
</reference>
<dbReference type="EC" id="3.1.1.-" evidence="3"/>
<dbReference type="Gene3D" id="3.40.50.1820">
    <property type="entry name" value="alpha/beta hydrolase"/>
    <property type="match status" value="1"/>
</dbReference>
<protein>
    <recommendedName>
        <fullName evidence="3">Carboxylic ester hydrolase</fullName>
        <ecNumber evidence="3">3.1.1.-</ecNumber>
    </recommendedName>
</protein>
<keyword evidence="2 3" id="KW-0378">Hydrolase</keyword>
<dbReference type="InterPro" id="IPR050654">
    <property type="entry name" value="AChE-related_enzymes"/>
</dbReference>
<keyword evidence="6" id="KW-1185">Reference proteome</keyword>
<dbReference type="PANTHER" id="PTHR43918">
    <property type="entry name" value="ACETYLCHOLINESTERASE"/>
    <property type="match status" value="1"/>
</dbReference>
<evidence type="ECO:0000259" key="4">
    <source>
        <dbReference type="Pfam" id="PF00135"/>
    </source>
</evidence>
<dbReference type="PROSITE" id="PS00122">
    <property type="entry name" value="CARBOXYLESTERASE_B_1"/>
    <property type="match status" value="1"/>
</dbReference>
<dbReference type="GO" id="GO:0016787">
    <property type="term" value="F:hydrolase activity"/>
    <property type="evidence" value="ECO:0007669"/>
    <property type="project" value="UniProtKB-KW"/>
</dbReference>
<dbReference type="PROSITE" id="PS00941">
    <property type="entry name" value="CARBOXYLESTERASE_B_2"/>
    <property type="match status" value="1"/>
</dbReference>
<dbReference type="SUPFAM" id="SSF53474">
    <property type="entry name" value="alpha/beta-Hydrolases"/>
    <property type="match status" value="1"/>
</dbReference>
<dbReference type="InterPro" id="IPR029058">
    <property type="entry name" value="AB_hydrolase_fold"/>
</dbReference>
<feature type="signal peptide" evidence="3">
    <location>
        <begin position="1"/>
        <end position="20"/>
    </location>
</feature>
<evidence type="ECO:0000256" key="3">
    <source>
        <dbReference type="RuleBase" id="RU361235"/>
    </source>
</evidence>
<name>A0ABR4KID1_9EURO</name>
<dbReference type="InterPro" id="IPR002018">
    <property type="entry name" value="CarbesteraseB"/>
</dbReference>
<proteinExistence type="inferred from homology"/>
<dbReference type="InterPro" id="IPR019819">
    <property type="entry name" value="Carboxylesterase_B_CS"/>
</dbReference>
<evidence type="ECO:0000256" key="2">
    <source>
        <dbReference type="ARBA" id="ARBA00022801"/>
    </source>
</evidence>
<sequence length="535" mass="58911">MGLRKYLILLLLSIVQHARCRTPLRFIVDLDYSRYQGESVTNGVVQYLGMRYAAPPVGHLRFRAPRDPPQTRMVQSASAHGPICIGAGQTITDAVDEDCLFINVFAPSNATRASNLPVWVYIQGGGYISNANANYNGSDVVRQSGSNTILVNFNYRVGVLGFLASEEVRRDGELNVGLLDQRKALEWVKKYIHKFGGNPDHVVIHGASAGAGSVAYHLAAYGGRDKQMFVGAIAQSPYWPSQQTVTQAEQTYNRLKAATNCSTLPCLRALDADVLQSAVSNPDVPVGSSDTMSWTVFSPVIDGALIPDRLYRLYEQGRFLRRPLIVGSDTDEGSIFAPNASSPAEVSQFLRSLYPSLSSRHLRVINRHYPARPPVPNHAAYFPSASAAIGDAALTCPGLEMTSSMARHFHGRGYKVWNYRYNVQDPTMLAAGLGVPHTVETEAIFGPDHGGFTTPSIRTTNAGIVPIVMSYYISFVRTLDPNTLRDVEAPPWHHWDGVGEQRLRIQTNMTMMEPVSGPERARCGMWKELARTMRV</sequence>
<dbReference type="EMBL" id="JBFXLU010000032">
    <property type="protein sequence ID" value="KAL2851067.1"/>
    <property type="molecule type" value="Genomic_DNA"/>
</dbReference>
<dbReference type="PANTHER" id="PTHR43918:SF4">
    <property type="entry name" value="CARBOXYLIC ESTER HYDROLASE"/>
    <property type="match status" value="1"/>
</dbReference>
<feature type="chain" id="PRO_5044982881" description="Carboxylic ester hydrolase" evidence="3">
    <location>
        <begin position="21"/>
        <end position="535"/>
    </location>
</feature>
<comment type="similarity">
    <text evidence="1 3">Belongs to the type-B carboxylesterase/lipase family.</text>
</comment>
<dbReference type="InterPro" id="IPR019826">
    <property type="entry name" value="Carboxylesterase_B_AS"/>
</dbReference>
<evidence type="ECO:0000313" key="5">
    <source>
        <dbReference type="EMBL" id="KAL2851067.1"/>
    </source>
</evidence>
<evidence type="ECO:0000256" key="1">
    <source>
        <dbReference type="ARBA" id="ARBA00005964"/>
    </source>
</evidence>
<gene>
    <name evidence="5" type="ORF">BJY01DRAFT_233036</name>
</gene>